<gene>
    <name evidence="2" type="ORF">PHYPSEUDO_010065</name>
</gene>
<keyword evidence="1" id="KW-1133">Transmembrane helix</keyword>
<accession>A0A8T1VED8</accession>
<evidence type="ECO:0000256" key="1">
    <source>
        <dbReference type="SAM" id="Phobius"/>
    </source>
</evidence>
<feature type="transmembrane region" description="Helical" evidence="1">
    <location>
        <begin position="100"/>
        <end position="121"/>
    </location>
</feature>
<dbReference type="AlphaFoldDB" id="A0A8T1VED8"/>
<name>A0A8T1VED8_9STRA</name>
<keyword evidence="1" id="KW-0812">Transmembrane</keyword>
<evidence type="ECO:0000313" key="3">
    <source>
        <dbReference type="Proteomes" id="UP000694044"/>
    </source>
</evidence>
<reference evidence="2" key="1">
    <citation type="submission" date="2021-02" db="EMBL/GenBank/DDBJ databases">
        <authorList>
            <person name="Palmer J.M."/>
        </authorList>
    </citation>
    <scope>NUCLEOTIDE SEQUENCE</scope>
    <source>
        <strain evidence="2">SCRP734</strain>
    </source>
</reference>
<keyword evidence="3" id="KW-1185">Reference proteome</keyword>
<keyword evidence="1" id="KW-0472">Membrane</keyword>
<dbReference type="EMBL" id="JAGDFM010000421">
    <property type="protein sequence ID" value="KAG7378468.1"/>
    <property type="molecule type" value="Genomic_DNA"/>
</dbReference>
<protein>
    <submittedName>
        <fullName evidence="2">Uncharacterized protein</fullName>
    </submittedName>
</protein>
<organism evidence="2 3">
    <name type="scientific">Phytophthora pseudosyringae</name>
    <dbReference type="NCBI Taxonomy" id="221518"/>
    <lineage>
        <taxon>Eukaryota</taxon>
        <taxon>Sar</taxon>
        <taxon>Stramenopiles</taxon>
        <taxon>Oomycota</taxon>
        <taxon>Peronosporomycetes</taxon>
        <taxon>Peronosporales</taxon>
        <taxon>Peronosporaceae</taxon>
        <taxon>Phytophthora</taxon>
    </lineage>
</organism>
<sequence length="158" mass="17788">MESATRAARYLSKHFSHVLISKSTIRDCNSTGTEAQEHGITNSMISSAENEVADVGNVRFLCCDAEYLRNTFVILNCGGLFQYILSGYMWGYTESSRLEFVLPVLIPPAILCYVVGQYRFYQLEKRSNDRPIIQEERAPVPDVLSSTRNSLVSFTTTV</sequence>
<dbReference type="OrthoDB" id="6407410at2759"/>
<dbReference type="Proteomes" id="UP000694044">
    <property type="component" value="Unassembled WGS sequence"/>
</dbReference>
<evidence type="ECO:0000313" key="2">
    <source>
        <dbReference type="EMBL" id="KAG7378468.1"/>
    </source>
</evidence>
<proteinExistence type="predicted"/>
<feature type="transmembrane region" description="Helical" evidence="1">
    <location>
        <begin position="67"/>
        <end position="88"/>
    </location>
</feature>
<comment type="caution">
    <text evidence="2">The sequence shown here is derived from an EMBL/GenBank/DDBJ whole genome shotgun (WGS) entry which is preliminary data.</text>
</comment>